<keyword evidence="2" id="KW-1185">Reference proteome</keyword>
<dbReference type="AlphaFoldDB" id="A0A9P4S4S3"/>
<feature type="non-terminal residue" evidence="1">
    <location>
        <position position="1"/>
    </location>
</feature>
<dbReference type="Proteomes" id="UP000799429">
    <property type="component" value="Unassembled WGS sequence"/>
</dbReference>
<reference evidence="1" key="1">
    <citation type="journal article" date="2020" name="Stud. Mycol.">
        <title>101 Dothideomycetes genomes: a test case for predicting lifestyles and emergence of pathogens.</title>
        <authorList>
            <person name="Haridas S."/>
            <person name="Albert R."/>
            <person name="Binder M."/>
            <person name="Bloem J."/>
            <person name="Labutti K."/>
            <person name="Salamov A."/>
            <person name="Andreopoulos B."/>
            <person name="Baker S."/>
            <person name="Barry K."/>
            <person name="Bills G."/>
            <person name="Bluhm B."/>
            <person name="Cannon C."/>
            <person name="Castanera R."/>
            <person name="Culley D."/>
            <person name="Daum C."/>
            <person name="Ezra D."/>
            <person name="Gonzalez J."/>
            <person name="Henrissat B."/>
            <person name="Kuo A."/>
            <person name="Liang C."/>
            <person name="Lipzen A."/>
            <person name="Lutzoni F."/>
            <person name="Magnuson J."/>
            <person name="Mondo S."/>
            <person name="Nolan M."/>
            <person name="Ohm R."/>
            <person name="Pangilinan J."/>
            <person name="Park H.-J."/>
            <person name="Ramirez L."/>
            <person name="Alfaro M."/>
            <person name="Sun H."/>
            <person name="Tritt A."/>
            <person name="Yoshinaga Y."/>
            <person name="Zwiers L.-H."/>
            <person name="Turgeon B."/>
            <person name="Goodwin S."/>
            <person name="Spatafora J."/>
            <person name="Crous P."/>
            <person name="Grigoriev I."/>
        </authorList>
    </citation>
    <scope>NUCLEOTIDE SEQUENCE</scope>
    <source>
        <strain evidence="1">CBS 101060</strain>
    </source>
</reference>
<comment type="caution">
    <text evidence="1">The sequence shown here is derived from an EMBL/GenBank/DDBJ whole genome shotgun (WGS) entry which is preliminary data.</text>
</comment>
<evidence type="ECO:0000313" key="2">
    <source>
        <dbReference type="Proteomes" id="UP000799429"/>
    </source>
</evidence>
<proteinExistence type="predicted"/>
<protein>
    <submittedName>
        <fullName evidence="1">Uncharacterized protein</fullName>
    </submittedName>
</protein>
<accession>A0A9P4S4S3</accession>
<dbReference type="OrthoDB" id="10261904at2759"/>
<evidence type="ECO:0000313" key="1">
    <source>
        <dbReference type="EMBL" id="KAF2836161.1"/>
    </source>
</evidence>
<sequence length="107" mass="12064">SDSQRNIQSDNRNFPKRRKIRCDTLSLQPSTLNKLIVGTWEQIHGNIDLDHGGLLNQFEVAKVVSNANVTMGIRSSGDDSFSRMNVFCRKVTQASRTSRSMKVILRA</sequence>
<dbReference type="EMBL" id="MU006105">
    <property type="protein sequence ID" value="KAF2836161.1"/>
    <property type="molecule type" value="Genomic_DNA"/>
</dbReference>
<name>A0A9P4S4S3_9PEZI</name>
<gene>
    <name evidence="1" type="ORF">M501DRAFT_920996</name>
</gene>
<organism evidence="1 2">
    <name type="scientific">Patellaria atrata CBS 101060</name>
    <dbReference type="NCBI Taxonomy" id="1346257"/>
    <lineage>
        <taxon>Eukaryota</taxon>
        <taxon>Fungi</taxon>
        <taxon>Dikarya</taxon>
        <taxon>Ascomycota</taxon>
        <taxon>Pezizomycotina</taxon>
        <taxon>Dothideomycetes</taxon>
        <taxon>Dothideomycetes incertae sedis</taxon>
        <taxon>Patellariales</taxon>
        <taxon>Patellariaceae</taxon>
        <taxon>Patellaria</taxon>
    </lineage>
</organism>
<feature type="non-terminal residue" evidence="1">
    <location>
        <position position="107"/>
    </location>
</feature>